<protein>
    <submittedName>
        <fullName evidence="4">Molybdopterin-binding protein</fullName>
    </submittedName>
</protein>
<name>A0A4R2NP88_RHOAD</name>
<proteinExistence type="predicted"/>
<dbReference type="AlphaFoldDB" id="A0A4R2NP88"/>
<dbReference type="Gene3D" id="2.40.50.100">
    <property type="match status" value="2"/>
</dbReference>
<evidence type="ECO:0000256" key="2">
    <source>
        <dbReference type="PROSITE-ProRule" id="PRU01213"/>
    </source>
</evidence>
<evidence type="ECO:0000259" key="3">
    <source>
        <dbReference type="PROSITE" id="PS51866"/>
    </source>
</evidence>
<keyword evidence="5" id="KW-1185">Reference proteome</keyword>
<dbReference type="RefSeq" id="WP_132602380.1">
    <property type="nucleotide sequence ID" value="NZ_SLXL01000004.1"/>
</dbReference>
<reference evidence="4 5" key="1">
    <citation type="submission" date="2019-03" db="EMBL/GenBank/DDBJ databases">
        <title>Genomic Encyclopedia of Type Strains, Phase IV (KMG-IV): sequencing the most valuable type-strain genomes for metagenomic binning, comparative biology and taxonomic classification.</title>
        <authorList>
            <person name="Goeker M."/>
        </authorList>
    </citation>
    <scope>NUCLEOTIDE SEQUENCE [LARGE SCALE GENOMIC DNA]</scope>
    <source>
        <strain evidence="4 5">DSM 2781</strain>
    </source>
</reference>
<gene>
    <name evidence="4" type="ORF">EV656_104216</name>
</gene>
<dbReference type="Pfam" id="PF03459">
    <property type="entry name" value="TOBE"/>
    <property type="match status" value="2"/>
</dbReference>
<dbReference type="InterPro" id="IPR004606">
    <property type="entry name" value="Mop_domain"/>
</dbReference>
<dbReference type="OrthoDB" id="9800709at2"/>
<feature type="domain" description="Mop" evidence="3">
    <location>
        <begin position="75"/>
        <end position="141"/>
    </location>
</feature>
<evidence type="ECO:0000256" key="1">
    <source>
        <dbReference type="ARBA" id="ARBA00022505"/>
    </source>
</evidence>
<dbReference type="NCBIfam" id="TIGR00638">
    <property type="entry name" value="Mop"/>
    <property type="match status" value="2"/>
</dbReference>
<evidence type="ECO:0000313" key="4">
    <source>
        <dbReference type="EMBL" id="TCP23241.1"/>
    </source>
</evidence>
<dbReference type="InterPro" id="IPR051815">
    <property type="entry name" value="Molybdate_resp_trans_reg"/>
</dbReference>
<dbReference type="PANTHER" id="PTHR30432:SF1">
    <property type="entry name" value="DNA-BINDING TRANSCRIPTIONAL DUAL REGULATOR MODE"/>
    <property type="match status" value="1"/>
</dbReference>
<organism evidence="4 5">
    <name type="scientific">Rhodovulum adriaticum</name>
    <name type="common">Rhodopseudomonas adriatica</name>
    <dbReference type="NCBI Taxonomy" id="35804"/>
    <lineage>
        <taxon>Bacteria</taxon>
        <taxon>Pseudomonadati</taxon>
        <taxon>Pseudomonadota</taxon>
        <taxon>Alphaproteobacteria</taxon>
        <taxon>Rhodobacterales</taxon>
        <taxon>Paracoccaceae</taxon>
        <taxon>Rhodovulum</taxon>
    </lineage>
</organism>
<keyword evidence="1 2" id="KW-0500">Molybdenum</keyword>
<evidence type="ECO:0000313" key="5">
    <source>
        <dbReference type="Proteomes" id="UP000295733"/>
    </source>
</evidence>
<feature type="domain" description="Mop" evidence="3">
    <location>
        <begin position="3"/>
        <end position="69"/>
    </location>
</feature>
<dbReference type="GO" id="GO:0015689">
    <property type="term" value="P:molybdate ion transport"/>
    <property type="evidence" value="ECO:0007669"/>
    <property type="project" value="InterPro"/>
</dbReference>
<dbReference type="InterPro" id="IPR005116">
    <property type="entry name" value="Transp-assoc_OB_typ1"/>
</dbReference>
<dbReference type="Proteomes" id="UP000295733">
    <property type="component" value="Unassembled WGS sequence"/>
</dbReference>
<dbReference type="EMBL" id="SLXL01000004">
    <property type="protein sequence ID" value="TCP23241.1"/>
    <property type="molecule type" value="Genomic_DNA"/>
</dbReference>
<dbReference type="SUPFAM" id="SSF50331">
    <property type="entry name" value="MOP-like"/>
    <property type="match status" value="2"/>
</dbReference>
<dbReference type="InterPro" id="IPR008995">
    <property type="entry name" value="Mo/tungstate-bd_C_term_dom"/>
</dbReference>
<dbReference type="PROSITE" id="PS51866">
    <property type="entry name" value="MOP"/>
    <property type="match status" value="2"/>
</dbReference>
<dbReference type="PANTHER" id="PTHR30432">
    <property type="entry name" value="TRANSCRIPTIONAL REGULATOR MODE"/>
    <property type="match status" value="1"/>
</dbReference>
<accession>A0A4R2NP88</accession>
<sequence>MMETSTRNTFRCTVSKITQGAVNAEIDLALSDGRRLAAVITERSAEDMGLKEGNEVFALIKATFVMLMVGDAPGRVSACNQFPGTVSARKDGPVNSEITLNLGDGNAITAIVTRGSADSLGLKVGATATALFKASHIIIALP</sequence>
<comment type="caution">
    <text evidence="4">The sequence shown here is derived from an EMBL/GenBank/DDBJ whole genome shotgun (WGS) entry which is preliminary data.</text>
</comment>